<evidence type="ECO:0000313" key="2">
    <source>
        <dbReference type="Proteomes" id="UP000729357"/>
    </source>
</evidence>
<feature type="non-terminal residue" evidence="1">
    <location>
        <position position="211"/>
    </location>
</feature>
<dbReference type="AlphaFoldDB" id="A0A9P8G5P4"/>
<accession>A0A9P8G5P4</accession>
<keyword evidence="2" id="KW-1185">Reference proteome</keyword>
<proteinExistence type="predicted"/>
<reference evidence="1" key="2">
    <citation type="submission" date="2021-08" db="EMBL/GenBank/DDBJ databases">
        <authorList>
            <person name="Gostincar C."/>
            <person name="Sun X."/>
            <person name="Song Z."/>
            <person name="Gunde-Cimerman N."/>
        </authorList>
    </citation>
    <scope>NUCLEOTIDE SEQUENCE</scope>
    <source>
        <strain evidence="1">EXF-9298</strain>
    </source>
</reference>
<comment type="caution">
    <text evidence="1">The sequence shown here is derived from an EMBL/GenBank/DDBJ whole genome shotgun (WGS) entry which is preliminary data.</text>
</comment>
<sequence length="211" mass="21954">LTSSSVRSSVGSVARARAREVTDAVREVCRYDCNAATSTVGLKVATCAADDFGGRLTGESKYSVCSAASVLALVSSCCANTEPAPPDVPVRVDMLNSRTLCCAFASKLRSDGSSSSIRNVVMAFTRANNLASTTSSGARACLSDRTNLAAGARVRYPSRGLSVSAMLPSSVRPICRHLATALASRKVPLDLGLKSVKDVCAGLCTSRRVLQ</sequence>
<dbReference type="Proteomes" id="UP000729357">
    <property type="component" value="Unassembled WGS sequence"/>
</dbReference>
<reference evidence="1" key="1">
    <citation type="journal article" date="2021" name="J Fungi (Basel)">
        <title>Virulence traits and population genomics of the black yeast Aureobasidium melanogenum.</title>
        <authorList>
            <person name="Cernosa A."/>
            <person name="Sun X."/>
            <person name="Gostincar C."/>
            <person name="Fang C."/>
            <person name="Gunde-Cimerman N."/>
            <person name="Song Z."/>
        </authorList>
    </citation>
    <scope>NUCLEOTIDE SEQUENCE</scope>
    <source>
        <strain evidence="1">EXF-9298</strain>
    </source>
</reference>
<dbReference type="EMBL" id="JAHFXS010000001">
    <property type="protein sequence ID" value="KAG9991665.1"/>
    <property type="molecule type" value="Genomic_DNA"/>
</dbReference>
<organism evidence="1 2">
    <name type="scientific">Aureobasidium melanogenum</name>
    <name type="common">Aureobasidium pullulans var. melanogenum</name>
    <dbReference type="NCBI Taxonomy" id="46634"/>
    <lineage>
        <taxon>Eukaryota</taxon>
        <taxon>Fungi</taxon>
        <taxon>Dikarya</taxon>
        <taxon>Ascomycota</taxon>
        <taxon>Pezizomycotina</taxon>
        <taxon>Dothideomycetes</taxon>
        <taxon>Dothideomycetidae</taxon>
        <taxon>Dothideales</taxon>
        <taxon>Saccotheciaceae</taxon>
        <taxon>Aureobasidium</taxon>
    </lineage>
</organism>
<evidence type="ECO:0000313" key="1">
    <source>
        <dbReference type="EMBL" id="KAG9991665.1"/>
    </source>
</evidence>
<name>A0A9P8G5P4_AURME</name>
<protein>
    <submittedName>
        <fullName evidence="1">Golgi transport complex component Cog5</fullName>
    </submittedName>
</protein>
<feature type="non-terminal residue" evidence="1">
    <location>
        <position position="1"/>
    </location>
</feature>
<gene>
    <name evidence="1" type="ORF">KCU98_g110</name>
</gene>